<dbReference type="RefSeq" id="WP_050452210.1">
    <property type="nucleotide sequence ID" value="NZ_LFJJ01000010.1"/>
</dbReference>
<dbReference type="PANTHER" id="PTHR36302">
    <property type="entry name" value="BLR7088 PROTEIN"/>
    <property type="match status" value="1"/>
</dbReference>
<sequence>MKKIAVLLGVVIGAMLPPVTHAATLDAHDCWVRAMPPSLLSSGYFVVSNNGDKPATLTAASSPAFGMTMMHKSENKGGTATMEMVSSVDVPAHGALEFKPKSYHLMMEQPPKALQVGSTIPLQLTFADKSTVDLKCAVKSAATVGN</sequence>
<dbReference type="Pfam" id="PF04314">
    <property type="entry name" value="PCuAC"/>
    <property type="match status" value="1"/>
</dbReference>
<proteinExistence type="predicted"/>
<dbReference type="Proteomes" id="UP000036959">
    <property type="component" value="Unassembled WGS sequence"/>
</dbReference>
<dbReference type="PATRIC" id="fig|242163.4.peg.244"/>
<dbReference type="InterPro" id="IPR036182">
    <property type="entry name" value="PCuAC_sf"/>
</dbReference>
<dbReference type="EMBL" id="LFJJ01000010">
    <property type="protein sequence ID" value="KND61898.1"/>
    <property type="molecule type" value="Genomic_DNA"/>
</dbReference>
<evidence type="ECO:0000313" key="3">
    <source>
        <dbReference type="Proteomes" id="UP000036959"/>
    </source>
</evidence>
<gene>
    <name evidence="2" type="ORF">BVER_05965</name>
</gene>
<dbReference type="AlphaFoldDB" id="A0A0L0MHU8"/>
<organism evidence="2 3">
    <name type="scientific">Candidatus Burkholderia verschuerenii</name>
    <dbReference type="NCBI Taxonomy" id="242163"/>
    <lineage>
        <taxon>Bacteria</taxon>
        <taxon>Pseudomonadati</taxon>
        <taxon>Pseudomonadota</taxon>
        <taxon>Betaproteobacteria</taxon>
        <taxon>Burkholderiales</taxon>
        <taxon>Burkholderiaceae</taxon>
        <taxon>Burkholderia</taxon>
    </lineage>
</organism>
<protein>
    <submittedName>
        <fullName evidence="2">Copper metallochaperone</fullName>
    </submittedName>
</protein>
<reference evidence="3" key="1">
    <citation type="submission" date="2015-06" db="EMBL/GenBank/DDBJ databases">
        <title>Comparative genomics of Burkholderia leaf nodule symbionts.</title>
        <authorList>
            <person name="Carlier A."/>
            <person name="Eberl L."/>
            <person name="Pinto-Carbo M."/>
        </authorList>
    </citation>
    <scope>NUCLEOTIDE SEQUENCE [LARGE SCALE GENOMIC DNA]</scope>
    <source>
        <strain evidence="3">UZHbot4</strain>
    </source>
</reference>
<dbReference type="InterPro" id="IPR058248">
    <property type="entry name" value="Lxx211020-like"/>
</dbReference>
<evidence type="ECO:0000256" key="1">
    <source>
        <dbReference type="SAM" id="SignalP"/>
    </source>
</evidence>
<keyword evidence="1" id="KW-0732">Signal</keyword>
<feature type="signal peptide" evidence="1">
    <location>
        <begin position="1"/>
        <end position="22"/>
    </location>
</feature>
<feature type="chain" id="PRO_5005544195" evidence="1">
    <location>
        <begin position="23"/>
        <end position="146"/>
    </location>
</feature>
<dbReference type="InterPro" id="IPR007410">
    <property type="entry name" value="LpqE-like"/>
</dbReference>
<dbReference type="OrthoDB" id="9796962at2"/>
<dbReference type="PANTHER" id="PTHR36302:SF1">
    <property type="entry name" value="COPPER CHAPERONE PCU(A)C"/>
    <property type="match status" value="1"/>
</dbReference>
<keyword evidence="3" id="KW-1185">Reference proteome</keyword>
<dbReference type="SUPFAM" id="SSF110087">
    <property type="entry name" value="DR1885-like metal-binding protein"/>
    <property type="match status" value="1"/>
</dbReference>
<evidence type="ECO:0000313" key="2">
    <source>
        <dbReference type="EMBL" id="KND61898.1"/>
    </source>
</evidence>
<accession>A0A0L0MHU8</accession>
<name>A0A0L0MHU8_9BURK</name>
<dbReference type="Gene3D" id="2.60.40.1890">
    <property type="entry name" value="PCu(A)C copper chaperone"/>
    <property type="match status" value="1"/>
</dbReference>
<comment type="caution">
    <text evidence="2">The sequence shown here is derived from an EMBL/GenBank/DDBJ whole genome shotgun (WGS) entry which is preliminary data.</text>
</comment>